<dbReference type="PANTHER" id="PTHR24198:SF165">
    <property type="entry name" value="ANKYRIN REPEAT-CONTAINING PROTEIN-RELATED"/>
    <property type="match status" value="1"/>
</dbReference>
<proteinExistence type="predicted"/>
<organism evidence="3 4">
    <name type="scientific">Choiromyces venosus 120613-1</name>
    <dbReference type="NCBI Taxonomy" id="1336337"/>
    <lineage>
        <taxon>Eukaryota</taxon>
        <taxon>Fungi</taxon>
        <taxon>Dikarya</taxon>
        <taxon>Ascomycota</taxon>
        <taxon>Pezizomycotina</taxon>
        <taxon>Pezizomycetes</taxon>
        <taxon>Pezizales</taxon>
        <taxon>Tuberaceae</taxon>
        <taxon>Choiromyces</taxon>
    </lineage>
</organism>
<accession>A0A3N4J4F6</accession>
<evidence type="ECO:0000313" key="4">
    <source>
        <dbReference type="Proteomes" id="UP000276215"/>
    </source>
</evidence>
<keyword evidence="1" id="KW-0677">Repeat</keyword>
<dbReference type="STRING" id="1336337.A0A3N4J4F6"/>
<protein>
    <submittedName>
        <fullName evidence="3">Ankyrin</fullName>
    </submittedName>
</protein>
<dbReference type="InterPro" id="IPR002110">
    <property type="entry name" value="Ankyrin_rpt"/>
</dbReference>
<dbReference type="PANTHER" id="PTHR24198">
    <property type="entry name" value="ANKYRIN REPEAT AND PROTEIN KINASE DOMAIN-CONTAINING PROTEIN"/>
    <property type="match status" value="1"/>
</dbReference>
<dbReference type="Pfam" id="PF12796">
    <property type="entry name" value="Ank_2"/>
    <property type="match status" value="1"/>
</dbReference>
<evidence type="ECO:0000313" key="3">
    <source>
        <dbReference type="EMBL" id="RPA91978.1"/>
    </source>
</evidence>
<dbReference type="SUPFAM" id="SSF48403">
    <property type="entry name" value="Ankyrin repeat"/>
    <property type="match status" value="1"/>
</dbReference>
<dbReference type="SMART" id="SM00248">
    <property type="entry name" value="ANK"/>
    <property type="match status" value="6"/>
</dbReference>
<name>A0A3N4J4F6_9PEZI</name>
<gene>
    <name evidence="3" type="ORF">L873DRAFT_1711753</name>
</gene>
<sequence>MNGETPLFLAVILANKAVIRLLLAHPKTHMRHWRGSILHLAAFRARKSVLHTLLENKRVDVNETNKRQRTALHVAASSGLENVIRLLLVPLRRGWAPLHMAVHCGNPAILSMLLDDERIDVNIVNIRNESILCYAVACAKLPMIQLLLGYKKVDVSWLNGWRRATALHYALSRRRLDIVRAVLRRNDIDIGEPDGFGVSPRDMVCTTFPRVARILNARQITLTRRLRYLDLAIEYKNCKDGEWGVSTTGLHEALLSPRYREGV</sequence>
<dbReference type="InterPro" id="IPR036770">
    <property type="entry name" value="Ankyrin_rpt-contain_sf"/>
</dbReference>
<keyword evidence="4" id="KW-1185">Reference proteome</keyword>
<reference evidence="3 4" key="1">
    <citation type="journal article" date="2018" name="Nat. Ecol. Evol.">
        <title>Pezizomycetes genomes reveal the molecular basis of ectomycorrhizal truffle lifestyle.</title>
        <authorList>
            <person name="Murat C."/>
            <person name="Payen T."/>
            <person name="Noel B."/>
            <person name="Kuo A."/>
            <person name="Morin E."/>
            <person name="Chen J."/>
            <person name="Kohler A."/>
            <person name="Krizsan K."/>
            <person name="Balestrini R."/>
            <person name="Da Silva C."/>
            <person name="Montanini B."/>
            <person name="Hainaut M."/>
            <person name="Levati E."/>
            <person name="Barry K.W."/>
            <person name="Belfiori B."/>
            <person name="Cichocki N."/>
            <person name="Clum A."/>
            <person name="Dockter R.B."/>
            <person name="Fauchery L."/>
            <person name="Guy J."/>
            <person name="Iotti M."/>
            <person name="Le Tacon F."/>
            <person name="Lindquist E.A."/>
            <person name="Lipzen A."/>
            <person name="Malagnac F."/>
            <person name="Mello A."/>
            <person name="Molinier V."/>
            <person name="Miyauchi S."/>
            <person name="Poulain J."/>
            <person name="Riccioni C."/>
            <person name="Rubini A."/>
            <person name="Sitrit Y."/>
            <person name="Splivallo R."/>
            <person name="Traeger S."/>
            <person name="Wang M."/>
            <person name="Zifcakova L."/>
            <person name="Wipf D."/>
            <person name="Zambonelli A."/>
            <person name="Paolocci F."/>
            <person name="Nowrousian M."/>
            <person name="Ottonello S."/>
            <person name="Baldrian P."/>
            <person name="Spatafora J.W."/>
            <person name="Henrissat B."/>
            <person name="Nagy L.G."/>
            <person name="Aury J.M."/>
            <person name="Wincker P."/>
            <person name="Grigoriev I.V."/>
            <person name="Bonfante P."/>
            <person name="Martin F.M."/>
        </authorList>
    </citation>
    <scope>NUCLEOTIDE SEQUENCE [LARGE SCALE GENOMIC DNA]</scope>
    <source>
        <strain evidence="3 4">120613-1</strain>
    </source>
</reference>
<dbReference type="EMBL" id="ML120483">
    <property type="protein sequence ID" value="RPA91978.1"/>
    <property type="molecule type" value="Genomic_DNA"/>
</dbReference>
<dbReference type="Gene3D" id="1.25.40.20">
    <property type="entry name" value="Ankyrin repeat-containing domain"/>
    <property type="match status" value="2"/>
</dbReference>
<dbReference type="AlphaFoldDB" id="A0A3N4J4F6"/>
<evidence type="ECO:0000256" key="1">
    <source>
        <dbReference type="ARBA" id="ARBA00022737"/>
    </source>
</evidence>
<keyword evidence="2" id="KW-0040">ANK repeat</keyword>
<evidence type="ECO:0000256" key="2">
    <source>
        <dbReference type="ARBA" id="ARBA00023043"/>
    </source>
</evidence>
<dbReference type="OrthoDB" id="10254686at2759"/>
<dbReference type="Proteomes" id="UP000276215">
    <property type="component" value="Unassembled WGS sequence"/>
</dbReference>